<reference evidence="3 4" key="1">
    <citation type="submission" date="2016-10" db="EMBL/GenBank/DDBJ databases">
        <authorList>
            <person name="de Groot N.N."/>
        </authorList>
    </citation>
    <scope>NUCLEOTIDE SEQUENCE [LARGE SCALE GENOMIC DNA]</scope>
    <source>
        <strain evidence="3 4">ATCC BAA-466</strain>
    </source>
</reference>
<dbReference type="RefSeq" id="WP_090290488.1">
    <property type="nucleotide sequence ID" value="NZ_FNCK01000015.1"/>
</dbReference>
<evidence type="ECO:0000256" key="2">
    <source>
        <dbReference type="HAMAP-Rule" id="MF_01448"/>
    </source>
</evidence>
<name>A0A1G7V6I5_9LACT</name>
<dbReference type="Proteomes" id="UP000199708">
    <property type="component" value="Unassembled WGS sequence"/>
</dbReference>
<dbReference type="Pfam" id="PF06949">
    <property type="entry name" value="DUF1292"/>
    <property type="match status" value="1"/>
</dbReference>
<dbReference type="HAMAP" id="MF_01448">
    <property type="entry name" value="UPF0473"/>
    <property type="match status" value="1"/>
</dbReference>
<comment type="similarity">
    <text evidence="1 2">Belongs to the UPF0473 family.</text>
</comment>
<keyword evidence="4" id="KW-1185">Reference proteome</keyword>
<evidence type="ECO:0000313" key="4">
    <source>
        <dbReference type="Proteomes" id="UP000199708"/>
    </source>
</evidence>
<evidence type="ECO:0000313" key="3">
    <source>
        <dbReference type="EMBL" id="SDG55376.1"/>
    </source>
</evidence>
<dbReference type="AlphaFoldDB" id="A0A1G7V6I5"/>
<organism evidence="3 4">
    <name type="scientific">Facklamia miroungae</name>
    <dbReference type="NCBI Taxonomy" id="120956"/>
    <lineage>
        <taxon>Bacteria</taxon>
        <taxon>Bacillati</taxon>
        <taxon>Bacillota</taxon>
        <taxon>Bacilli</taxon>
        <taxon>Lactobacillales</taxon>
        <taxon>Aerococcaceae</taxon>
        <taxon>Facklamia</taxon>
    </lineage>
</organism>
<gene>
    <name evidence="3" type="ORF">SAMN05421791_11515</name>
</gene>
<dbReference type="InterPro" id="IPR009711">
    <property type="entry name" value="UPF0473"/>
</dbReference>
<dbReference type="EMBL" id="FNCK01000015">
    <property type="protein sequence ID" value="SDG55376.1"/>
    <property type="molecule type" value="Genomic_DNA"/>
</dbReference>
<sequence length="101" mass="11832">MVEEHNHDHEEKEVDYITVVDEEGNESLYEILFTFESEDFGKSYVLIYPAGTSDEEEVEIQAYSYKENEDGTSGDLEFIETEEEWDMIDEVLNTFLADDEE</sequence>
<dbReference type="NCBIfam" id="NF010217">
    <property type="entry name" value="PRK13678.1-4"/>
    <property type="match status" value="1"/>
</dbReference>
<accession>A0A1G7V6I5</accession>
<proteinExistence type="inferred from homology"/>
<dbReference type="PANTHER" id="PTHR40066:SF1">
    <property type="entry name" value="UPF0473 PROTEIN CBO2561_CLC_2432"/>
    <property type="match status" value="1"/>
</dbReference>
<dbReference type="PANTHER" id="PTHR40066">
    <property type="entry name" value="UPF0473 PROTEIN CBO2561/CLC_2432"/>
    <property type="match status" value="1"/>
</dbReference>
<evidence type="ECO:0000256" key="1">
    <source>
        <dbReference type="ARBA" id="ARBA00008439"/>
    </source>
</evidence>
<dbReference type="STRING" id="120956.SAMN05421791_11515"/>
<dbReference type="OrthoDB" id="2086132at2"/>
<protein>
    <recommendedName>
        <fullName evidence="2">UPF0473 protein SAMN05421791_11515</fullName>
    </recommendedName>
</protein>
<dbReference type="NCBIfam" id="NF010215">
    <property type="entry name" value="PRK13678.1-2"/>
    <property type="match status" value="1"/>
</dbReference>